<dbReference type="RefSeq" id="WP_184001092.1">
    <property type="nucleotide sequence ID" value="NZ_BAABIF010000004.1"/>
</dbReference>
<evidence type="ECO:0000256" key="10">
    <source>
        <dbReference type="ARBA" id="ARBA00031484"/>
    </source>
</evidence>
<evidence type="ECO:0000256" key="11">
    <source>
        <dbReference type="ARBA" id="ARBA00038408"/>
    </source>
</evidence>
<keyword evidence="5 15" id="KW-0812">Transmembrane</keyword>
<keyword evidence="14" id="KW-0697">Rotamase</keyword>
<dbReference type="InterPro" id="IPR046357">
    <property type="entry name" value="PPIase_dom_sf"/>
</dbReference>
<evidence type="ECO:0000256" key="14">
    <source>
        <dbReference type="PROSITE-ProRule" id="PRU00278"/>
    </source>
</evidence>
<dbReference type="InterPro" id="IPR000297">
    <property type="entry name" value="PPIase_PpiC"/>
</dbReference>
<keyword evidence="6 15" id="KW-1133">Transmembrane helix</keyword>
<evidence type="ECO:0000256" key="9">
    <source>
        <dbReference type="ARBA" id="ARBA00030642"/>
    </source>
</evidence>
<dbReference type="EMBL" id="JACIJI010000001">
    <property type="protein sequence ID" value="MBB5717303.1"/>
    <property type="molecule type" value="Genomic_DNA"/>
</dbReference>
<evidence type="ECO:0000256" key="2">
    <source>
        <dbReference type="ARBA" id="ARBA00018370"/>
    </source>
</evidence>
<protein>
    <recommendedName>
        <fullName evidence="2">Parvulin-like PPIase</fullName>
    </recommendedName>
    <alternativeName>
        <fullName evidence="9">Peptidyl-prolyl cis-trans isomerase plp</fullName>
    </alternativeName>
    <alternativeName>
        <fullName evidence="12">Periplasmic chaperone PpiD</fullName>
    </alternativeName>
    <alternativeName>
        <fullName evidence="13">Periplasmic folding chaperone</fullName>
    </alternativeName>
    <alternativeName>
        <fullName evidence="10">Rotamase plp</fullName>
    </alternativeName>
</protein>
<keyword evidence="14 17" id="KW-0413">Isomerase</keyword>
<dbReference type="SUPFAM" id="SSF109998">
    <property type="entry name" value="Triger factor/SurA peptide-binding domain-like"/>
    <property type="match status" value="1"/>
</dbReference>
<comment type="similarity">
    <text evidence="11">Belongs to the PpiD chaperone family.</text>
</comment>
<dbReference type="Gene3D" id="1.10.4030.10">
    <property type="entry name" value="Porin chaperone SurA, peptide-binding domain"/>
    <property type="match status" value="1"/>
</dbReference>
<gene>
    <name evidence="17" type="ORF">FHR23_000210</name>
</gene>
<dbReference type="InterPro" id="IPR027304">
    <property type="entry name" value="Trigger_fact/SurA_dom_sf"/>
</dbReference>
<dbReference type="InterPro" id="IPR052029">
    <property type="entry name" value="PpiD_chaperone"/>
</dbReference>
<organism evidence="17 18">
    <name type="scientific">Stakelama sediminis</name>
    <dbReference type="NCBI Taxonomy" id="463200"/>
    <lineage>
        <taxon>Bacteria</taxon>
        <taxon>Pseudomonadati</taxon>
        <taxon>Pseudomonadota</taxon>
        <taxon>Alphaproteobacteria</taxon>
        <taxon>Sphingomonadales</taxon>
        <taxon>Sphingomonadaceae</taxon>
        <taxon>Stakelama</taxon>
    </lineage>
</organism>
<comment type="caution">
    <text evidence="17">The sequence shown here is derived from an EMBL/GenBank/DDBJ whole genome shotgun (WGS) entry which is preliminary data.</text>
</comment>
<keyword evidence="7 15" id="KW-0472">Membrane</keyword>
<evidence type="ECO:0000256" key="15">
    <source>
        <dbReference type="SAM" id="Phobius"/>
    </source>
</evidence>
<proteinExistence type="inferred from homology"/>
<keyword evidence="4" id="KW-0997">Cell inner membrane</keyword>
<sequence>MLSLLRRLTKSRIGVIVTLIVLVIIALAFALADVNTTNISGGGPSGNTVATIGKTSISDTALQSRLQVAVQNARQQQPDLNMTQFVQQGGMDQTLTDMIQRDALDQFAHKSGMVVSKQVIDGQIADLPVFQGLDGKFSQEKFNQVLAAQNLTVAQLRDEVRRSTLAQRLIGPTLLASHFPKSLALPYASLMLEKRHGTIGFIPTATMKQPAKPDDKQLAAYYKKNIAKYTIPERRVIRYAMITPAQVADAAKPSQAEIAQAYKAAGSKYQAHQKRSAEMVIVSDKGTAQKIAAAVKGGQSVKAAASAAGLDATTLDSLNQQDMTDQSNADFAKAVFAAKKGDAVGPVQATLGWYIGRVTAVTDVPGKTLAEATPEIAKDLTQQKEQTLLGDMQDKLDDGITNGSTFAQLVQDNKLDGKQTPAVLPSGVDLEHPEQKPDPALQPVIQAGFQFQQGDQPQFVQLGQDGSFALVALGKIVPAAPRPLTAIHDQVEQDYLADKANEEAHAIATKVVNAVNKGTPLIKAIADTGVRTERPQNIDLSRQQLTQMGNRIPPPLALLFSMTEKKAKLLAAPNNAGWAIVYLDKIDRGDASKDPDMVQKTQKGLSSVLGSEYAEEFTNAVSDEVGVKRNAAAIASLKAQLTGTAAPAQ</sequence>
<keyword evidence="3" id="KW-1003">Cell membrane</keyword>
<dbReference type="GO" id="GO:0005886">
    <property type="term" value="C:plasma membrane"/>
    <property type="evidence" value="ECO:0007669"/>
    <property type="project" value="UniProtKB-SubCell"/>
</dbReference>
<name>A0A840YUJ8_9SPHN</name>
<dbReference type="Pfam" id="PF13624">
    <property type="entry name" value="SurA_N_3"/>
    <property type="match status" value="1"/>
</dbReference>
<evidence type="ECO:0000256" key="5">
    <source>
        <dbReference type="ARBA" id="ARBA00022692"/>
    </source>
</evidence>
<keyword evidence="8" id="KW-0143">Chaperone</keyword>
<comment type="subcellular location">
    <subcellularLocation>
        <location evidence="1">Cell inner membrane</location>
        <topology evidence="1">Single-pass type II membrane protein</topology>
        <orientation evidence="1">Periplasmic side</orientation>
    </subcellularLocation>
</comment>
<dbReference type="PANTHER" id="PTHR47529:SF1">
    <property type="entry name" value="PERIPLASMIC CHAPERONE PPID"/>
    <property type="match status" value="1"/>
</dbReference>
<dbReference type="Proteomes" id="UP000554342">
    <property type="component" value="Unassembled WGS sequence"/>
</dbReference>
<keyword evidence="18" id="KW-1185">Reference proteome</keyword>
<evidence type="ECO:0000256" key="13">
    <source>
        <dbReference type="ARBA" id="ARBA00042775"/>
    </source>
</evidence>
<dbReference type="Pfam" id="PF13145">
    <property type="entry name" value="Rotamase_2"/>
    <property type="match status" value="1"/>
</dbReference>
<evidence type="ECO:0000256" key="8">
    <source>
        <dbReference type="ARBA" id="ARBA00023186"/>
    </source>
</evidence>
<dbReference type="Gene3D" id="3.10.50.40">
    <property type="match status" value="1"/>
</dbReference>
<evidence type="ECO:0000256" key="7">
    <source>
        <dbReference type="ARBA" id="ARBA00023136"/>
    </source>
</evidence>
<dbReference type="GO" id="GO:0003755">
    <property type="term" value="F:peptidyl-prolyl cis-trans isomerase activity"/>
    <property type="evidence" value="ECO:0007669"/>
    <property type="project" value="UniProtKB-KW"/>
</dbReference>
<feature type="transmembrane region" description="Helical" evidence="15">
    <location>
        <begin position="12"/>
        <end position="32"/>
    </location>
</feature>
<dbReference type="SUPFAM" id="SSF54534">
    <property type="entry name" value="FKBP-like"/>
    <property type="match status" value="1"/>
</dbReference>
<dbReference type="AlphaFoldDB" id="A0A840YUJ8"/>
<evidence type="ECO:0000256" key="3">
    <source>
        <dbReference type="ARBA" id="ARBA00022475"/>
    </source>
</evidence>
<evidence type="ECO:0000256" key="4">
    <source>
        <dbReference type="ARBA" id="ARBA00022519"/>
    </source>
</evidence>
<dbReference type="PROSITE" id="PS50198">
    <property type="entry name" value="PPIC_PPIASE_2"/>
    <property type="match status" value="1"/>
</dbReference>
<evidence type="ECO:0000313" key="18">
    <source>
        <dbReference type="Proteomes" id="UP000554342"/>
    </source>
</evidence>
<evidence type="ECO:0000313" key="17">
    <source>
        <dbReference type="EMBL" id="MBB5717303.1"/>
    </source>
</evidence>
<evidence type="ECO:0000256" key="1">
    <source>
        <dbReference type="ARBA" id="ARBA00004382"/>
    </source>
</evidence>
<accession>A0A840YUJ8</accession>
<evidence type="ECO:0000256" key="6">
    <source>
        <dbReference type="ARBA" id="ARBA00022989"/>
    </source>
</evidence>
<reference evidence="17 18" key="1">
    <citation type="submission" date="2020-08" db="EMBL/GenBank/DDBJ databases">
        <title>Genomic Encyclopedia of Type Strains, Phase IV (KMG-IV): sequencing the most valuable type-strain genomes for metagenomic binning, comparative biology and taxonomic classification.</title>
        <authorList>
            <person name="Goeker M."/>
        </authorList>
    </citation>
    <scope>NUCLEOTIDE SEQUENCE [LARGE SCALE GENOMIC DNA]</scope>
    <source>
        <strain evidence="17 18">DSM 27203</strain>
    </source>
</reference>
<evidence type="ECO:0000256" key="12">
    <source>
        <dbReference type="ARBA" id="ARBA00040743"/>
    </source>
</evidence>
<feature type="domain" description="PpiC" evidence="16">
    <location>
        <begin position="232"/>
        <end position="360"/>
    </location>
</feature>
<dbReference type="PANTHER" id="PTHR47529">
    <property type="entry name" value="PEPTIDYL-PROLYL CIS-TRANS ISOMERASE D"/>
    <property type="match status" value="1"/>
</dbReference>
<evidence type="ECO:0000259" key="16">
    <source>
        <dbReference type="PROSITE" id="PS50198"/>
    </source>
</evidence>